<keyword evidence="3" id="KW-0677">Repeat</keyword>
<comment type="catalytic activity">
    <reaction evidence="7">
        <text>NAD(+) + H2O = ADP-D-ribose + nicotinamide + H(+)</text>
        <dbReference type="Rhea" id="RHEA:16301"/>
        <dbReference type="ChEBI" id="CHEBI:15377"/>
        <dbReference type="ChEBI" id="CHEBI:15378"/>
        <dbReference type="ChEBI" id="CHEBI:17154"/>
        <dbReference type="ChEBI" id="CHEBI:57540"/>
        <dbReference type="ChEBI" id="CHEBI:57967"/>
        <dbReference type="EC" id="3.2.2.6"/>
    </reaction>
    <physiologicalReaction direction="left-to-right" evidence="7">
        <dbReference type="Rhea" id="RHEA:16302"/>
    </physiologicalReaction>
</comment>
<dbReference type="Pfam" id="PF01582">
    <property type="entry name" value="TIR"/>
    <property type="match status" value="1"/>
</dbReference>
<dbReference type="PANTHER" id="PTHR11017:SF479">
    <property type="entry name" value="DISEASE RESISTANCE PROTEIN (TIR-NBS-LRR CLASS) FAMILY"/>
    <property type="match status" value="1"/>
</dbReference>
<gene>
    <name evidence="11 12" type="primary">LOC107429753</name>
</gene>
<evidence type="ECO:0000256" key="1">
    <source>
        <dbReference type="ARBA" id="ARBA00011982"/>
    </source>
</evidence>
<dbReference type="Pfam" id="PF00931">
    <property type="entry name" value="NB-ARC"/>
    <property type="match status" value="1"/>
</dbReference>
<keyword evidence="2" id="KW-0433">Leucine-rich repeat</keyword>
<evidence type="ECO:0000313" key="12">
    <source>
        <dbReference type="RefSeq" id="XP_060673778.1"/>
    </source>
</evidence>
<name>A0ABM4AAM2_ZIZJJ</name>
<organism evidence="10 12">
    <name type="scientific">Ziziphus jujuba</name>
    <name type="common">Chinese jujube</name>
    <name type="synonym">Ziziphus sativa</name>
    <dbReference type="NCBI Taxonomy" id="326968"/>
    <lineage>
        <taxon>Eukaryota</taxon>
        <taxon>Viridiplantae</taxon>
        <taxon>Streptophyta</taxon>
        <taxon>Embryophyta</taxon>
        <taxon>Tracheophyta</taxon>
        <taxon>Spermatophyta</taxon>
        <taxon>Magnoliopsida</taxon>
        <taxon>eudicotyledons</taxon>
        <taxon>Gunneridae</taxon>
        <taxon>Pentapetalae</taxon>
        <taxon>rosids</taxon>
        <taxon>fabids</taxon>
        <taxon>Rosales</taxon>
        <taxon>Rhamnaceae</taxon>
        <taxon>Paliureae</taxon>
        <taxon>Ziziphus</taxon>
    </lineage>
</organism>
<dbReference type="InterPro" id="IPR002182">
    <property type="entry name" value="NB-ARC"/>
</dbReference>
<dbReference type="SMART" id="SM00255">
    <property type="entry name" value="TIR"/>
    <property type="match status" value="1"/>
</dbReference>
<evidence type="ECO:0000313" key="10">
    <source>
        <dbReference type="Proteomes" id="UP001652623"/>
    </source>
</evidence>
<dbReference type="SUPFAM" id="SSF52540">
    <property type="entry name" value="P-loop containing nucleoside triphosphate hydrolases"/>
    <property type="match status" value="1"/>
</dbReference>
<keyword evidence="4" id="KW-0378">Hydrolase</keyword>
<dbReference type="InterPro" id="IPR032675">
    <property type="entry name" value="LRR_dom_sf"/>
</dbReference>
<evidence type="ECO:0000256" key="4">
    <source>
        <dbReference type="ARBA" id="ARBA00022801"/>
    </source>
</evidence>
<dbReference type="InterPro" id="IPR058192">
    <property type="entry name" value="WHD_ROQ1-like"/>
</dbReference>
<dbReference type="InterPro" id="IPR045344">
    <property type="entry name" value="C-JID"/>
</dbReference>
<dbReference type="PROSITE" id="PS50104">
    <property type="entry name" value="TIR"/>
    <property type="match status" value="1"/>
</dbReference>
<sequence length="1234" mass="140680">MASSSSSSSSQFSSISSEKKHEIQEKYDVFLSFRGEDTRNTFASYLYAALSANQISTFMDDHELERGDEISPTLRKAIEESNIWVIILSENYASSTWCLDELVHILECKKKNKQSVVMPIFYGVEPSTVRKQKGSYGAAFAQLEDRFRDNMEKVHQWKAVLTQVADLCGLDSKEFRPENKLIQQIVEDVSKKLPKYLSSTTTTHINGHLIGIEKKIKEIESKLCIGSKDVRIIGIWGMGGIGKTTLASVLFQRLSYSKFEGHYFLWNVREEYARYGPDYLRKKLLLGLLNHEAILRMDSPFVASPFIHNKLRRKKVLMVLDDVGTSVQLEALVEGYDQLAPGSRIIITTRNVQVLKKVTGNIYKVEGLNHSDSLELFHLNTFGKKTFARDRYEMLSIRVASYANGNPLALKVLGCFLHSKSKEEWEAAINKLQKVPNPQIQDVLRISYEGLDDKETQNLFLDLACLFSRHFTRDHVESILDFDDSFVKTGIRILIHKSLIESSDSPLDNELRMHDLLRQMGQAIVRNEHKEPGNCSRLWDAKDICQILERSTGTAAVEGISLNLSQINRDVKVCPAALSKMYNLRILKIYCDNIGDNNFKLLIPQSLDSYDLSNQLRYFQWDLYTLKSLPSKLSPENLVELVLRGSHVKKLWNNKIQSLPILRRIDLSYSRFLTELPDLSQAPNLESINLEGCTNLVQVLSPLQNLQKLTYLNLSGCSNLRDFKEISRSTGYMDLVKSGDIKNLLSNICQLKFTSLKGFMQSFTNNLTLYSSQAHVSHKFPKNLTNLHLRGTSIEEVPSSIWCLSGLAQLDLGDCQRLKSLPTSICELKSLESIDLSGCLGLEKFPEILEPMENLKKLFISRAGLLKGLPETIENLISLTTLSIQLCEGIENLPNNLCNLRKLRLMNFDGCSNLEKLPPFPPALEGLDVQYCRRLKSLPELPSSCVNLDASYCTSLDKISNWRAPFLGLHHSEMSTWKKSSLSSWFSFYGCQKLDHNTRNNIAIECAVIRVLSAADFKEDEGYISLKMCYPGDEIPKWFTNQTPGTSMNIMLPPYWNNDNFLGLALCVVFDRKKFEPFLYVNIECKLTFKTTDDEHSHEFDDGLRHNHGIISPDHMFIWSVSKSFLQNSKLIGLSWPCTCSTEASIHFQRTFFDLEDFGVDNWGSEHCEIKKCGIWLVYKEDIERFDAETKSKRKRSFDEYCEASGSCEVVDSHQDDDDDQSHHMINSKKFKSM</sequence>
<protein>
    <recommendedName>
        <fullName evidence="1">ADP-ribosyl cyclase/cyclic ADP-ribose hydrolase</fullName>
        <ecNumber evidence="1">3.2.2.6</ecNumber>
    </recommendedName>
</protein>
<proteinExistence type="predicted"/>
<evidence type="ECO:0000256" key="6">
    <source>
        <dbReference type="ARBA" id="ARBA00023027"/>
    </source>
</evidence>
<evidence type="ECO:0000259" key="9">
    <source>
        <dbReference type="PROSITE" id="PS50104"/>
    </source>
</evidence>
<dbReference type="Pfam" id="PF23598">
    <property type="entry name" value="LRR_14"/>
    <property type="match status" value="1"/>
</dbReference>
<reference evidence="11 12" key="1">
    <citation type="submission" date="2025-05" db="UniProtKB">
        <authorList>
            <consortium name="RefSeq"/>
        </authorList>
    </citation>
    <scope>IDENTIFICATION</scope>
    <source>
        <tissue evidence="11 12">Seedling</tissue>
    </source>
</reference>
<dbReference type="SUPFAM" id="SSF52200">
    <property type="entry name" value="Toll/Interleukin receptor TIR domain"/>
    <property type="match status" value="1"/>
</dbReference>
<dbReference type="Pfam" id="PF23282">
    <property type="entry name" value="WHD_ROQ1"/>
    <property type="match status" value="1"/>
</dbReference>
<dbReference type="InterPro" id="IPR027417">
    <property type="entry name" value="P-loop_NTPase"/>
</dbReference>
<evidence type="ECO:0000256" key="5">
    <source>
        <dbReference type="ARBA" id="ARBA00022821"/>
    </source>
</evidence>
<evidence type="ECO:0000256" key="8">
    <source>
        <dbReference type="SAM" id="MobiDB-lite"/>
    </source>
</evidence>
<keyword evidence="5" id="KW-0611">Plant defense</keyword>
<keyword evidence="10" id="KW-1185">Reference proteome</keyword>
<dbReference type="Proteomes" id="UP001652623">
    <property type="component" value="Chromosome 6"/>
</dbReference>
<dbReference type="Gene3D" id="1.10.8.430">
    <property type="entry name" value="Helical domain of apoptotic protease-activating factors"/>
    <property type="match status" value="1"/>
</dbReference>
<dbReference type="Gene3D" id="3.80.10.10">
    <property type="entry name" value="Ribonuclease Inhibitor"/>
    <property type="match status" value="3"/>
</dbReference>
<dbReference type="InterPro" id="IPR044974">
    <property type="entry name" value="Disease_R_plants"/>
</dbReference>
<dbReference type="EC" id="3.2.2.6" evidence="1"/>
<dbReference type="InterPro" id="IPR035897">
    <property type="entry name" value="Toll_tir_struct_dom_sf"/>
</dbReference>
<accession>A0ABM4AAM2</accession>
<evidence type="ECO:0000313" key="11">
    <source>
        <dbReference type="RefSeq" id="XP_060673777.1"/>
    </source>
</evidence>
<dbReference type="RefSeq" id="XP_060673778.1">
    <property type="nucleotide sequence ID" value="XM_060817795.1"/>
</dbReference>
<dbReference type="SUPFAM" id="SSF52058">
    <property type="entry name" value="L domain-like"/>
    <property type="match status" value="1"/>
</dbReference>
<dbReference type="InterPro" id="IPR000157">
    <property type="entry name" value="TIR_dom"/>
</dbReference>
<dbReference type="InterPro" id="IPR042197">
    <property type="entry name" value="Apaf_helical"/>
</dbReference>
<evidence type="ECO:0000256" key="7">
    <source>
        <dbReference type="ARBA" id="ARBA00047304"/>
    </source>
</evidence>
<dbReference type="PRINTS" id="PR00364">
    <property type="entry name" value="DISEASERSIST"/>
</dbReference>
<dbReference type="GeneID" id="107429753"/>
<dbReference type="Pfam" id="PF20160">
    <property type="entry name" value="C-JID"/>
    <property type="match status" value="1"/>
</dbReference>
<dbReference type="RefSeq" id="XP_060673777.1">
    <property type="nucleotide sequence ID" value="XM_060817794.1"/>
</dbReference>
<dbReference type="InterPro" id="IPR055414">
    <property type="entry name" value="LRR_R13L4/SHOC2-like"/>
</dbReference>
<dbReference type="Gene3D" id="3.40.50.10140">
    <property type="entry name" value="Toll/interleukin-1 receptor homology (TIR) domain"/>
    <property type="match status" value="1"/>
</dbReference>
<keyword evidence="6" id="KW-0520">NAD</keyword>
<dbReference type="Gene3D" id="3.40.50.300">
    <property type="entry name" value="P-loop containing nucleotide triphosphate hydrolases"/>
    <property type="match status" value="1"/>
</dbReference>
<dbReference type="PANTHER" id="PTHR11017">
    <property type="entry name" value="LEUCINE-RICH REPEAT-CONTAINING PROTEIN"/>
    <property type="match status" value="1"/>
</dbReference>
<evidence type="ECO:0000256" key="2">
    <source>
        <dbReference type="ARBA" id="ARBA00022614"/>
    </source>
</evidence>
<feature type="region of interest" description="Disordered" evidence="8">
    <location>
        <begin position="1205"/>
        <end position="1234"/>
    </location>
</feature>
<evidence type="ECO:0000256" key="3">
    <source>
        <dbReference type="ARBA" id="ARBA00022737"/>
    </source>
</evidence>
<feature type="domain" description="TIR" evidence="9">
    <location>
        <begin position="25"/>
        <end position="193"/>
    </location>
</feature>